<dbReference type="SUPFAM" id="SSF52540">
    <property type="entry name" value="P-loop containing nucleoside triphosphate hydrolases"/>
    <property type="match status" value="1"/>
</dbReference>
<dbReference type="Gene3D" id="3.30.70.240">
    <property type="match status" value="1"/>
</dbReference>
<accession>A0ABM6MB43</accession>
<dbReference type="Gene3D" id="3.40.50.300">
    <property type="entry name" value="P-loop containing nucleotide triphosphate hydrolases"/>
    <property type="match status" value="1"/>
</dbReference>
<sequence length="698" mass="76782">MARSHPLEKYRNIGIMAHIDAGKTTTTERILYYTGKSYKIGEVHEGTATMDWMEQEQERGITITSAATTCKWRAEEGKGEEHLINIIDTPGHVDFTIEVERSLRVLDGAVACFDGVAGVEPQSETVWRQADKYGVPRMCFVNKLDRTGADFYFCVNSIIERLGARPAVLYLPIGIEGGFKGLVDLVENRAIIWLEESLGAKFEYQPIPDDLVEKAAKYRSDLIEMAVELDDELMEAYLEGNEPSTADLKKLIRKGTLEMAFVPVVCGSAFKNKGVQPLLDAVVDYLPSPLDVPAIQGLKLDGVTADERPSSDDVPFSALAFKIMNDPFVGTLTFARIYSGKLEAASTVMNSVKDKKEKVGRMLLMHANSREDIQEAFAGDIVALAGLKDTTTGDTLCAINAPIILERMEFPEPVIELSVEPKTKADQEKMGVALNRLAREDPSFRVTSDSESGQTIIKGMGELHLEILVDRMRREFKVEANVGAPQVAYREYLGKAVDIDYTHKKQSGGSGQFGRVKFKVTPGERGSGIIFTDNVKGGNIPKEYIPAVEKGMRETAASGSLVGFPIIDFEIELYDGAYHDVDSSALAFEIAGRAAMREAAQKSGIKLLEPIMKVEVVTPEDYLGDVIGDLNSRRGQIQGTDTRGNAQAVEAIVPLANMFGYVNQLRSFTQGRAQYTMQFSHYDEVPANVAAEVKEKLA</sequence>
<keyword evidence="11" id="KW-1185">Reference proteome</keyword>
<keyword evidence="5 8" id="KW-0648">Protein biosynthesis</keyword>
<dbReference type="InterPro" id="IPR027417">
    <property type="entry name" value="P-loop_NTPase"/>
</dbReference>
<evidence type="ECO:0000313" key="11">
    <source>
        <dbReference type="Proteomes" id="UP000258016"/>
    </source>
</evidence>
<comment type="similarity">
    <text evidence="1 8">Belongs to the TRAFAC class translation factor GTPase superfamily. Classic translation factor GTPase family. EF-G/EF-2 subfamily.</text>
</comment>
<dbReference type="SMART" id="SM00838">
    <property type="entry name" value="EFG_C"/>
    <property type="match status" value="1"/>
</dbReference>
<feature type="binding site" evidence="8">
    <location>
        <begin position="17"/>
        <end position="24"/>
    </location>
    <ligand>
        <name>GTP</name>
        <dbReference type="ChEBI" id="CHEBI:37565"/>
    </ligand>
</feature>
<dbReference type="CDD" id="cd04088">
    <property type="entry name" value="EFG_mtEFG_II"/>
    <property type="match status" value="1"/>
</dbReference>
<dbReference type="Gene3D" id="3.30.70.870">
    <property type="entry name" value="Elongation Factor G (Translational Gtpase), domain 3"/>
    <property type="match status" value="1"/>
</dbReference>
<proteinExistence type="inferred from homology"/>
<dbReference type="NCBIfam" id="TIGR00484">
    <property type="entry name" value="EF-G"/>
    <property type="match status" value="1"/>
</dbReference>
<dbReference type="PROSITE" id="PS51722">
    <property type="entry name" value="G_TR_2"/>
    <property type="match status" value="1"/>
</dbReference>
<keyword evidence="3 8" id="KW-0547">Nucleotide-binding</keyword>
<dbReference type="SUPFAM" id="SSF50447">
    <property type="entry name" value="Translation proteins"/>
    <property type="match status" value="1"/>
</dbReference>
<evidence type="ECO:0000256" key="3">
    <source>
        <dbReference type="ARBA" id="ARBA00022741"/>
    </source>
</evidence>
<evidence type="ECO:0000256" key="7">
    <source>
        <dbReference type="ARBA" id="ARBA00024731"/>
    </source>
</evidence>
<dbReference type="PRINTS" id="PR00315">
    <property type="entry name" value="ELONGATNFCT"/>
</dbReference>
<feature type="binding site" evidence="8">
    <location>
        <begin position="142"/>
        <end position="145"/>
    </location>
    <ligand>
        <name>GTP</name>
        <dbReference type="ChEBI" id="CHEBI:37565"/>
    </ligand>
</feature>
<dbReference type="Pfam" id="PF03764">
    <property type="entry name" value="EFG_IV"/>
    <property type="match status" value="1"/>
</dbReference>
<evidence type="ECO:0000256" key="1">
    <source>
        <dbReference type="ARBA" id="ARBA00005870"/>
    </source>
</evidence>
<dbReference type="HAMAP" id="MF_00054_B">
    <property type="entry name" value="EF_G_EF_2_B"/>
    <property type="match status" value="1"/>
</dbReference>
<dbReference type="NCBIfam" id="TIGR00231">
    <property type="entry name" value="small_GTP"/>
    <property type="match status" value="1"/>
</dbReference>
<dbReference type="Pfam" id="PF14492">
    <property type="entry name" value="EFG_III"/>
    <property type="match status" value="1"/>
</dbReference>
<dbReference type="CDD" id="cd01434">
    <property type="entry name" value="EFG_mtEFG1_IV"/>
    <property type="match status" value="1"/>
</dbReference>
<dbReference type="PANTHER" id="PTHR43261">
    <property type="entry name" value="TRANSLATION ELONGATION FACTOR G-RELATED"/>
    <property type="match status" value="1"/>
</dbReference>
<dbReference type="InterPro" id="IPR005225">
    <property type="entry name" value="Small_GTP-bd"/>
</dbReference>
<dbReference type="EMBL" id="CP020083">
    <property type="protein sequence ID" value="ASR53234.1"/>
    <property type="molecule type" value="Genomic_DNA"/>
</dbReference>
<dbReference type="PROSITE" id="PS00301">
    <property type="entry name" value="G_TR_1"/>
    <property type="match status" value="1"/>
</dbReference>
<dbReference type="SUPFAM" id="SSF54211">
    <property type="entry name" value="Ribosomal protein S5 domain 2-like"/>
    <property type="match status" value="1"/>
</dbReference>
<evidence type="ECO:0000259" key="9">
    <source>
        <dbReference type="PROSITE" id="PS51722"/>
    </source>
</evidence>
<dbReference type="Gene3D" id="2.40.30.10">
    <property type="entry name" value="Translation factors"/>
    <property type="match status" value="1"/>
</dbReference>
<dbReference type="PANTHER" id="PTHR43261:SF1">
    <property type="entry name" value="RIBOSOME-RELEASING FACTOR 2, MITOCHONDRIAL"/>
    <property type="match status" value="1"/>
</dbReference>
<dbReference type="Pfam" id="PF22042">
    <property type="entry name" value="EF-G_D2"/>
    <property type="match status" value="1"/>
</dbReference>
<dbReference type="NCBIfam" id="NF009381">
    <property type="entry name" value="PRK12740.1-5"/>
    <property type="match status" value="1"/>
</dbReference>
<keyword evidence="6 8" id="KW-0342">GTP-binding</keyword>
<dbReference type="InterPro" id="IPR009000">
    <property type="entry name" value="Transl_B-barrel_sf"/>
</dbReference>
<evidence type="ECO:0000256" key="8">
    <source>
        <dbReference type="HAMAP-Rule" id="MF_00054"/>
    </source>
</evidence>
<dbReference type="Pfam" id="PF00679">
    <property type="entry name" value="EFG_C"/>
    <property type="match status" value="1"/>
</dbReference>
<dbReference type="CDD" id="cd01886">
    <property type="entry name" value="EF-G"/>
    <property type="match status" value="1"/>
</dbReference>
<evidence type="ECO:0000256" key="2">
    <source>
        <dbReference type="ARBA" id="ARBA00017872"/>
    </source>
</evidence>
<dbReference type="RefSeq" id="WP_069051858.1">
    <property type="nucleotide sequence ID" value="NZ_CBDIRB010000001.1"/>
</dbReference>
<dbReference type="InterPro" id="IPR053905">
    <property type="entry name" value="EF-G-like_DII"/>
</dbReference>
<feature type="binding site" evidence="8">
    <location>
        <begin position="88"/>
        <end position="92"/>
    </location>
    <ligand>
        <name>GTP</name>
        <dbReference type="ChEBI" id="CHEBI:37565"/>
    </ligand>
</feature>
<gene>
    <name evidence="8" type="primary">fusA</name>
    <name evidence="10" type="ORF">B5J99_00460</name>
</gene>
<evidence type="ECO:0000256" key="5">
    <source>
        <dbReference type="ARBA" id="ARBA00022917"/>
    </source>
</evidence>
<dbReference type="InterPro" id="IPR047872">
    <property type="entry name" value="EFG_IV"/>
</dbReference>
<dbReference type="CDD" id="cd03713">
    <property type="entry name" value="EFG_mtEFG_C"/>
    <property type="match status" value="1"/>
</dbReference>
<dbReference type="InterPro" id="IPR005517">
    <property type="entry name" value="Transl_elong_EFG/EF2_IV"/>
</dbReference>
<dbReference type="InterPro" id="IPR009022">
    <property type="entry name" value="EFG_III"/>
</dbReference>
<evidence type="ECO:0000313" key="10">
    <source>
        <dbReference type="EMBL" id="ASR53234.1"/>
    </source>
</evidence>
<dbReference type="InterPro" id="IPR000640">
    <property type="entry name" value="EFG_V-like"/>
</dbReference>
<dbReference type="GO" id="GO:0003746">
    <property type="term" value="F:translation elongation factor activity"/>
    <property type="evidence" value="ECO:0007669"/>
    <property type="project" value="UniProtKB-KW"/>
</dbReference>
<dbReference type="GeneID" id="303484044"/>
<name>A0ABM6MB43_9SPHN</name>
<dbReference type="SUPFAM" id="SSF54980">
    <property type="entry name" value="EF-G C-terminal domain-like"/>
    <property type="match status" value="2"/>
</dbReference>
<evidence type="ECO:0000256" key="6">
    <source>
        <dbReference type="ARBA" id="ARBA00023134"/>
    </source>
</evidence>
<dbReference type="InterPro" id="IPR041095">
    <property type="entry name" value="EFG_II"/>
</dbReference>
<dbReference type="InterPro" id="IPR035647">
    <property type="entry name" value="EFG_III/V"/>
</dbReference>
<keyword evidence="8" id="KW-0963">Cytoplasm</keyword>
<keyword evidence="4 8" id="KW-0251">Elongation factor</keyword>
<feature type="domain" description="Tr-type G" evidence="9">
    <location>
        <begin position="8"/>
        <end position="290"/>
    </location>
</feature>
<dbReference type="Gene3D" id="3.30.230.10">
    <property type="match status" value="1"/>
</dbReference>
<comment type="subcellular location">
    <subcellularLocation>
        <location evidence="8">Cytoplasm</location>
    </subcellularLocation>
</comment>
<dbReference type="Pfam" id="PF00009">
    <property type="entry name" value="GTP_EFTU"/>
    <property type="match status" value="1"/>
</dbReference>
<dbReference type="InterPro" id="IPR004540">
    <property type="entry name" value="Transl_elong_EFG/EF2"/>
</dbReference>
<evidence type="ECO:0000256" key="4">
    <source>
        <dbReference type="ARBA" id="ARBA00022768"/>
    </source>
</evidence>
<dbReference type="InterPro" id="IPR031157">
    <property type="entry name" value="G_TR_CS"/>
</dbReference>
<dbReference type="InterPro" id="IPR020568">
    <property type="entry name" value="Ribosomal_Su5_D2-typ_SF"/>
</dbReference>
<dbReference type="Proteomes" id="UP000258016">
    <property type="component" value="Chromosome"/>
</dbReference>
<dbReference type="InterPro" id="IPR000795">
    <property type="entry name" value="T_Tr_GTP-bd_dom"/>
</dbReference>
<organism evidence="10 11">
    <name type="scientific">Blastomonas fulva</name>
    <dbReference type="NCBI Taxonomy" id="1550728"/>
    <lineage>
        <taxon>Bacteria</taxon>
        <taxon>Pseudomonadati</taxon>
        <taxon>Pseudomonadota</taxon>
        <taxon>Alphaproteobacteria</taxon>
        <taxon>Sphingomonadales</taxon>
        <taxon>Sphingomonadaceae</taxon>
        <taxon>Blastomonas</taxon>
    </lineage>
</organism>
<comment type="function">
    <text evidence="7 8">Catalyzes the GTP-dependent ribosomal translocation step during translation elongation. During this step, the ribosome changes from the pre-translocational (PRE) to the post-translocational (POST) state as the newly formed A-site-bound peptidyl-tRNA and P-site-bound deacylated tRNA move to the P and E sites, respectively. Catalyzes the coordinated movement of the two tRNA molecules, the mRNA and conformational changes in the ribosome.</text>
</comment>
<protein>
    <recommendedName>
        <fullName evidence="2 8">Elongation factor G</fullName>
        <shortName evidence="8">EF-G</shortName>
    </recommendedName>
</protein>
<dbReference type="SMART" id="SM00889">
    <property type="entry name" value="EFG_IV"/>
    <property type="match status" value="1"/>
</dbReference>
<dbReference type="CDD" id="cd16262">
    <property type="entry name" value="EFG_III"/>
    <property type="match status" value="1"/>
</dbReference>
<dbReference type="InterPro" id="IPR035649">
    <property type="entry name" value="EFG_V"/>
</dbReference>
<dbReference type="InterPro" id="IPR014721">
    <property type="entry name" value="Ribsml_uS5_D2-typ_fold_subgr"/>
</dbReference>
<reference evidence="10 11" key="1">
    <citation type="submission" date="2017-03" db="EMBL/GenBank/DDBJ databases">
        <title>Complete genome sequence of Blastomonas fulva degrading microcsystin LR.</title>
        <authorList>
            <person name="Lee H.-g."/>
            <person name="Jin L."/>
            <person name="oh H.-M."/>
        </authorList>
    </citation>
    <scope>NUCLEOTIDE SEQUENCE [LARGE SCALE GENOMIC DNA]</scope>
    <source>
        <strain evidence="10 11">T2</strain>
    </source>
</reference>